<dbReference type="Proteomes" id="UP001321498">
    <property type="component" value="Chromosome"/>
</dbReference>
<protein>
    <submittedName>
        <fullName evidence="2">Uncharacterized protein</fullName>
    </submittedName>
</protein>
<keyword evidence="1" id="KW-0812">Transmembrane</keyword>
<proteinExistence type="predicted"/>
<sequence>MSPIVSRRSLSRGLVWNPRYKARLNAGPKGPIALSIAEAFLPLVSTPTPSPSPALDENLVTPGPEGFVIFFFVAVITILLILDMVRRVRRVRYRAEVREEIEREQGGTPPSA</sequence>
<dbReference type="EMBL" id="AP027731">
    <property type="protein sequence ID" value="BDZ44671.1"/>
    <property type="molecule type" value="Genomic_DNA"/>
</dbReference>
<organism evidence="2 3">
    <name type="scientific">Naasia aerilata</name>
    <dbReference type="NCBI Taxonomy" id="1162966"/>
    <lineage>
        <taxon>Bacteria</taxon>
        <taxon>Bacillati</taxon>
        <taxon>Actinomycetota</taxon>
        <taxon>Actinomycetes</taxon>
        <taxon>Micrococcales</taxon>
        <taxon>Microbacteriaceae</taxon>
        <taxon>Naasia</taxon>
    </lineage>
</organism>
<reference evidence="3" key="1">
    <citation type="journal article" date="2019" name="Int. J. Syst. Evol. Microbiol.">
        <title>The Global Catalogue of Microorganisms (GCM) 10K type strain sequencing project: providing services to taxonomists for standard genome sequencing and annotation.</title>
        <authorList>
            <consortium name="The Broad Institute Genomics Platform"/>
            <consortium name="The Broad Institute Genome Sequencing Center for Infectious Disease"/>
            <person name="Wu L."/>
            <person name="Ma J."/>
        </authorList>
    </citation>
    <scope>NUCLEOTIDE SEQUENCE [LARGE SCALE GENOMIC DNA]</scope>
    <source>
        <strain evidence="3">NBRC 108725</strain>
    </source>
</reference>
<name>A0ABM8G970_9MICO</name>
<keyword evidence="1" id="KW-1133">Transmembrane helix</keyword>
<gene>
    <name evidence="2" type="ORF">GCM10025866_05800</name>
</gene>
<accession>A0ABM8G970</accession>
<keyword evidence="1" id="KW-0472">Membrane</keyword>
<evidence type="ECO:0000313" key="3">
    <source>
        <dbReference type="Proteomes" id="UP001321498"/>
    </source>
</evidence>
<evidence type="ECO:0000256" key="1">
    <source>
        <dbReference type="SAM" id="Phobius"/>
    </source>
</evidence>
<feature type="transmembrane region" description="Helical" evidence="1">
    <location>
        <begin position="67"/>
        <end position="85"/>
    </location>
</feature>
<keyword evidence="3" id="KW-1185">Reference proteome</keyword>
<evidence type="ECO:0000313" key="2">
    <source>
        <dbReference type="EMBL" id="BDZ44671.1"/>
    </source>
</evidence>